<dbReference type="PRINTS" id="PR00992">
    <property type="entry name" value="ALARACEMASE"/>
</dbReference>
<evidence type="ECO:0000256" key="3">
    <source>
        <dbReference type="ARBA" id="ARBA00023235"/>
    </source>
</evidence>
<comment type="cofactor">
    <cofactor evidence="1">
        <name>pyridoxal 5'-phosphate</name>
        <dbReference type="ChEBI" id="CHEBI:597326"/>
    </cofactor>
</comment>
<dbReference type="PANTHER" id="PTHR30511">
    <property type="entry name" value="ALANINE RACEMASE"/>
    <property type="match status" value="1"/>
</dbReference>
<protein>
    <recommendedName>
        <fullName evidence="4">Alanine racemase C-terminal domain-containing protein</fullName>
    </recommendedName>
</protein>
<feature type="domain" description="Alanine racemase C-terminal" evidence="4">
    <location>
        <begin position="31"/>
        <end position="159"/>
    </location>
</feature>
<dbReference type="InterPro" id="IPR000821">
    <property type="entry name" value="Ala_racemase"/>
</dbReference>
<evidence type="ECO:0000256" key="1">
    <source>
        <dbReference type="ARBA" id="ARBA00001933"/>
    </source>
</evidence>
<dbReference type="Proteomes" id="UP000177092">
    <property type="component" value="Unassembled WGS sequence"/>
</dbReference>
<reference evidence="5 6" key="1">
    <citation type="journal article" date="2016" name="Nat. Commun.">
        <title>Thousands of microbial genomes shed light on interconnected biogeochemical processes in an aquifer system.</title>
        <authorList>
            <person name="Anantharaman K."/>
            <person name="Brown C.T."/>
            <person name="Hug L.A."/>
            <person name="Sharon I."/>
            <person name="Castelle C.J."/>
            <person name="Probst A.J."/>
            <person name="Thomas B.C."/>
            <person name="Singh A."/>
            <person name="Wilkins M.J."/>
            <person name="Karaoz U."/>
            <person name="Brodie E.L."/>
            <person name="Williams K.H."/>
            <person name="Hubbard S.S."/>
            <person name="Banfield J.F."/>
        </authorList>
    </citation>
    <scope>NUCLEOTIDE SEQUENCE [LARGE SCALE GENOMIC DNA]</scope>
</reference>
<dbReference type="PANTHER" id="PTHR30511:SF0">
    <property type="entry name" value="ALANINE RACEMASE, CATABOLIC-RELATED"/>
    <property type="match status" value="1"/>
</dbReference>
<dbReference type="SUPFAM" id="SSF50621">
    <property type="entry name" value="Alanine racemase C-terminal domain-like"/>
    <property type="match status" value="1"/>
</dbReference>
<comment type="caution">
    <text evidence="5">The sequence shown here is derived from an EMBL/GenBank/DDBJ whole genome shotgun (WGS) entry which is preliminary data.</text>
</comment>
<dbReference type="GO" id="GO:0005829">
    <property type="term" value="C:cytosol"/>
    <property type="evidence" value="ECO:0007669"/>
    <property type="project" value="TreeGrafter"/>
</dbReference>
<evidence type="ECO:0000259" key="4">
    <source>
        <dbReference type="SMART" id="SM01005"/>
    </source>
</evidence>
<dbReference type="Gene3D" id="2.40.37.10">
    <property type="entry name" value="Lyase, Ornithine Decarboxylase, Chain A, domain 1"/>
    <property type="match status" value="1"/>
</dbReference>
<dbReference type="InterPro" id="IPR011079">
    <property type="entry name" value="Ala_racemase_C"/>
</dbReference>
<dbReference type="GO" id="GO:0030632">
    <property type="term" value="P:D-alanine biosynthetic process"/>
    <property type="evidence" value="ECO:0007669"/>
    <property type="project" value="TreeGrafter"/>
</dbReference>
<dbReference type="GO" id="GO:0009252">
    <property type="term" value="P:peptidoglycan biosynthetic process"/>
    <property type="evidence" value="ECO:0007669"/>
    <property type="project" value="TreeGrafter"/>
</dbReference>
<gene>
    <name evidence="5" type="ORF">A3D03_01695</name>
</gene>
<keyword evidence="2" id="KW-0663">Pyridoxal phosphate</keyword>
<dbReference type="GO" id="GO:0008784">
    <property type="term" value="F:alanine racemase activity"/>
    <property type="evidence" value="ECO:0007669"/>
    <property type="project" value="InterPro"/>
</dbReference>
<dbReference type="GO" id="GO:0030170">
    <property type="term" value="F:pyridoxal phosphate binding"/>
    <property type="evidence" value="ECO:0007669"/>
    <property type="project" value="TreeGrafter"/>
</dbReference>
<sequence length="161" mass="18122">MPDRLSFAEINLANFAYNFNSLKKLMMETPVMTLKSIVVQIKTLQKGDTVGYRRTYHAKRKMLMGLLPIGYGDGYPRALSNKFYVLINGKKAPIIGRISMDQKAIDISRIKNTNIGDEAVLIGRQGKETILADDIAKVCSTINYEIVAGIAPRIPRVYKRR</sequence>
<dbReference type="Pfam" id="PF00842">
    <property type="entry name" value="Ala_racemase_C"/>
    <property type="match status" value="1"/>
</dbReference>
<dbReference type="EMBL" id="MFJN01000047">
    <property type="protein sequence ID" value="OGG20432.1"/>
    <property type="molecule type" value="Genomic_DNA"/>
</dbReference>
<proteinExistence type="predicted"/>
<dbReference type="AlphaFoldDB" id="A0A1F6A7H5"/>
<dbReference type="SMART" id="SM01005">
    <property type="entry name" value="Ala_racemase_C"/>
    <property type="match status" value="1"/>
</dbReference>
<organism evidence="5 6">
    <name type="scientific">Candidatus Gottesmanbacteria bacterium RIFCSPHIGHO2_02_FULL_40_13</name>
    <dbReference type="NCBI Taxonomy" id="1798384"/>
    <lineage>
        <taxon>Bacteria</taxon>
        <taxon>Candidatus Gottesmaniibacteriota</taxon>
    </lineage>
</organism>
<keyword evidence="3" id="KW-0413">Isomerase</keyword>
<evidence type="ECO:0000313" key="6">
    <source>
        <dbReference type="Proteomes" id="UP000177092"/>
    </source>
</evidence>
<dbReference type="InterPro" id="IPR009006">
    <property type="entry name" value="Ala_racemase/Decarboxylase_C"/>
</dbReference>
<dbReference type="STRING" id="1798384.A3D03_01695"/>
<evidence type="ECO:0000313" key="5">
    <source>
        <dbReference type="EMBL" id="OGG20432.1"/>
    </source>
</evidence>
<accession>A0A1F6A7H5</accession>
<name>A0A1F6A7H5_9BACT</name>
<evidence type="ECO:0000256" key="2">
    <source>
        <dbReference type="ARBA" id="ARBA00022898"/>
    </source>
</evidence>